<feature type="compositionally biased region" description="Low complexity" evidence="2">
    <location>
        <begin position="225"/>
        <end position="234"/>
    </location>
</feature>
<reference evidence="3 4" key="1">
    <citation type="submission" date="2017-11" db="EMBL/GenBank/DDBJ databases">
        <title>The genome of Rhizophagus clarus HR1 reveals common genetic basis of auxotrophy among arbuscular mycorrhizal fungi.</title>
        <authorList>
            <person name="Kobayashi Y."/>
        </authorList>
    </citation>
    <scope>NUCLEOTIDE SEQUENCE [LARGE SCALE GENOMIC DNA]</scope>
    <source>
        <strain evidence="3 4">HR1</strain>
    </source>
</reference>
<evidence type="ECO:0000256" key="2">
    <source>
        <dbReference type="SAM" id="MobiDB-lite"/>
    </source>
</evidence>
<accession>A0A2Z6RJV7</accession>
<dbReference type="Proteomes" id="UP000247702">
    <property type="component" value="Unassembled WGS sequence"/>
</dbReference>
<organism evidence="3 4">
    <name type="scientific">Rhizophagus clarus</name>
    <dbReference type="NCBI Taxonomy" id="94130"/>
    <lineage>
        <taxon>Eukaryota</taxon>
        <taxon>Fungi</taxon>
        <taxon>Fungi incertae sedis</taxon>
        <taxon>Mucoromycota</taxon>
        <taxon>Glomeromycotina</taxon>
        <taxon>Glomeromycetes</taxon>
        <taxon>Glomerales</taxon>
        <taxon>Glomeraceae</taxon>
        <taxon>Rhizophagus</taxon>
    </lineage>
</organism>
<dbReference type="EMBL" id="BEXD01001158">
    <property type="protein sequence ID" value="GBB92668.1"/>
    <property type="molecule type" value="Genomic_DNA"/>
</dbReference>
<feature type="region of interest" description="Disordered" evidence="2">
    <location>
        <begin position="219"/>
        <end position="244"/>
    </location>
</feature>
<proteinExistence type="predicted"/>
<keyword evidence="1" id="KW-0175">Coiled coil</keyword>
<evidence type="ECO:0000313" key="3">
    <source>
        <dbReference type="EMBL" id="GBB92668.1"/>
    </source>
</evidence>
<dbReference type="AlphaFoldDB" id="A0A2Z6RJV7"/>
<keyword evidence="4" id="KW-1185">Reference proteome</keyword>
<name>A0A2Z6RJV7_9GLOM</name>
<comment type="caution">
    <text evidence="3">The sequence shown here is derived from an EMBL/GenBank/DDBJ whole genome shotgun (WGS) entry which is preliminary data.</text>
</comment>
<sequence length="314" mass="35262">MSSELELLRQRISELEDKNAKLEAEKAELIKQAMEKDAKRDVKNTELKSRVGELEARLAILEQGVTEVNGQPQNDKEVIAEVSAVDISDSVIDQQNDINTKSIVDKKIGDFIPEEPANVSDSVIAQPKQCKSPQIKKVTTKVNHQGRSLEDRKMDAFLDEMHKKKVSNDIRQRKREKKLQGELIVQESSPAINTSCITDLSTTSTELVILPEQVVEESIPKESSAESAMSCESSGNKQDIPPKKIPYNQKVEQDLICELLEFIRCHNSTSLPNYISSKHIPDVQVYADLIPGSILHLAHLFDKAEKTGRKEKLR</sequence>
<gene>
    <name evidence="3" type="ORF">RclHR1_02040030</name>
</gene>
<evidence type="ECO:0000256" key="1">
    <source>
        <dbReference type="SAM" id="Coils"/>
    </source>
</evidence>
<evidence type="ECO:0000313" key="4">
    <source>
        <dbReference type="Proteomes" id="UP000247702"/>
    </source>
</evidence>
<protein>
    <submittedName>
        <fullName evidence="3">Uncharacterized protein</fullName>
    </submittedName>
</protein>
<feature type="coiled-coil region" evidence="1">
    <location>
        <begin position="5"/>
        <end position="64"/>
    </location>
</feature>